<dbReference type="OrthoDB" id="4014450at2759"/>
<proteinExistence type="predicted"/>
<name>A0A367XV10_9ASCO</name>
<feature type="transmembrane region" description="Helical" evidence="1">
    <location>
        <begin position="45"/>
        <end position="68"/>
    </location>
</feature>
<dbReference type="EMBL" id="QLNQ01000028">
    <property type="protein sequence ID" value="RCK57465.1"/>
    <property type="molecule type" value="Genomic_DNA"/>
</dbReference>
<gene>
    <name evidence="2" type="ORF">Cantr_06771</name>
</gene>
<dbReference type="STRING" id="5486.A0A367XV10"/>
<reference evidence="2 3" key="1">
    <citation type="submission" date="2018-06" db="EMBL/GenBank/DDBJ databases">
        <title>Whole genome sequencing of Candida tropicalis (genome annotated by CSBL at Korea University).</title>
        <authorList>
            <person name="Ahn J."/>
        </authorList>
    </citation>
    <scope>NUCLEOTIDE SEQUENCE [LARGE SCALE GENOMIC DNA]</scope>
    <source>
        <strain evidence="2 3">ATCC 20962</strain>
    </source>
</reference>
<evidence type="ECO:0000313" key="2">
    <source>
        <dbReference type="EMBL" id="RCK57465.1"/>
    </source>
</evidence>
<accession>A0A367XV10</accession>
<keyword evidence="1" id="KW-0812">Transmembrane</keyword>
<keyword evidence="3" id="KW-1185">Reference proteome</keyword>
<evidence type="ECO:0000313" key="3">
    <source>
        <dbReference type="Proteomes" id="UP000253472"/>
    </source>
</evidence>
<dbReference type="Proteomes" id="UP000253472">
    <property type="component" value="Unassembled WGS sequence"/>
</dbReference>
<organism evidence="2 3">
    <name type="scientific">Candida viswanathii</name>
    <dbReference type="NCBI Taxonomy" id="5486"/>
    <lineage>
        <taxon>Eukaryota</taxon>
        <taxon>Fungi</taxon>
        <taxon>Dikarya</taxon>
        <taxon>Ascomycota</taxon>
        <taxon>Saccharomycotina</taxon>
        <taxon>Pichiomycetes</taxon>
        <taxon>Debaryomycetaceae</taxon>
        <taxon>Candida/Lodderomyces clade</taxon>
        <taxon>Candida</taxon>
    </lineage>
</organism>
<evidence type="ECO:0000256" key="1">
    <source>
        <dbReference type="SAM" id="Phobius"/>
    </source>
</evidence>
<comment type="caution">
    <text evidence="2">The sequence shown here is derived from an EMBL/GenBank/DDBJ whole genome shotgun (WGS) entry which is preliminary data.</text>
</comment>
<sequence length="152" mass="17751">MLTTYHLDCESLPDTNEYNDALLRQCHCDSCEYWRPLARTRTRDLFLGVIFPPLWLYNVVILINWLFFLNSAPLGTTEFLQIFNDKIRVEINVDSEEYSCLEDHREVRNDMWDCLGHILLGIAIEAFFIFGFAMAFSKSSVLMRQTDRGVGL</sequence>
<keyword evidence="1" id="KW-0472">Membrane</keyword>
<dbReference type="AlphaFoldDB" id="A0A367XV10"/>
<feature type="transmembrane region" description="Helical" evidence="1">
    <location>
        <begin position="115"/>
        <end position="136"/>
    </location>
</feature>
<keyword evidence="1" id="KW-1133">Transmembrane helix</keyword>
<protein>
    <submittedName>
        <fullName evidence="2">Uncharacterized protein</fullName>
    </submittedName>
</protein>